<dbReference type="SUPFAM" id="SSF53187">
    <property type="entry name" value="Zn-dependent exopeptidases"/>
    <property type="match status" value="1"/>
</dbReference>
<dbReference type="InterPro" id="IPR001261">
    <property type="entry name" value="ArgE/DapE_CS"/>
</dbReference>
<dbReference type="InterPro" id="IPR010182">
    <property type="entry name" value="ArgE/DapE"/>
</dbReference>
<keyword evidence="8" id="KW-0378">Hydrolase</keyword>
<dbReference type="PROSITE" id="PS00758">
    <property type="entry name" value="ARGE_DAPE_CPG2_1"/>
    <property type="match status" value="1"/>
</dbReference>
<dbReference type="GO" id="GO:0046872">
    <property type="term" value="F:metal ion binding"/>
    <property type="evidence" value="ECO:0007669"/>
    <property type="project" value="UniProtKB-KW"/>
</dbReference>
<evidence type="ECO:0000256" key="10">
    <source>
        <dbReference type="ARBA" id="ARBA00023285"/>
    </source>
</evidence>
<dbReference type="InterPro" id="IPR050072">
    <property type="entry name" value="Peptidase_M20A"/>
</dbReference>
<feature type="domain" description="Peptidase M20 dimerisation" evidence="12">
    <location>
        <begin position="191"/>
        <end position="294"/>
    </location>
</feature>
<name>A0A1G7EZZ5_9ACTN</name>
<dbReference type="NCBIfam" id="TIGR01910">
    <property type="entry name" value="DapE-ArgE"/>
    <property type="match status" value="1"/>
</dbReference>
<dbReference type="Pfam" id="PF07687">
    <property type="entry name" value="M20_dimer"/>
    <property type="match status" value="1"/>
</dbReference>
<evidence type="ECO:0000313" key="14">
    <source>
        <dbReference type="Proteomes" id="UP000198546"/>
    </source>
</evidence>
<evidence type="ECO:0000256" key="5">
    <source>
        <dbReference type="ARBA" id="ARBA00011921"/>
    </source>
</evidence>
<dbReference type="AlphaFoldDB" id="A0A1G7EZZ5"/>
<dbReference type="GO" id="GO:0009014">
    <property type="term" value="F:succinyl-diaminopimelate desuccinylase activity"/>
    <property type="evidence" value="ECO:0007669"/>
    <property type="project" value="UniProtKB-EC"/>
</dbReference>
<dbReference type="RefSeq" id="WP_090596036.1">
    <property type="nucleotide sequence ID" value="NZ_LT629688.1"/>
</dbReference>
<dbReference type="CDD" id="cd08659">
    <property type="entry name" value="M20_ArgE_DapE-like"/>
    <property type="match status" value="1"/>
</dbReference>
<protein>
    <recommendedName>
        <fullName evidence="6">Probable succinyl-diaminopimelate desuccinylase</fullName>
        <ecNumber evidence="5">3.5.1.18</ecNumber>
    </recommendedName>
</protein>
<keyword evidence="7" id="KW-0479">Metal-binding</keyword>
<comment type="cofactor">
    <cofactor evidence="1">
        <name>Co(2+)</name>
        <dbReference type="ChEBI" id="CHEBI:48828"/>
    </cofactor>
</comment>
<comment type="cofactor">
    <cofactor evidence="2">
        <name>Zn(2+)</name>
        <dbReference type="ChEBI" id="CHEBI:29105"/>
    </cofactor>
</comment>
<evidence type="ECO:0000256" key="2">
    <source>
        <dbReference type="ARBA" id="ARBA00001947"/>
    </source>
</evidence>
<organism evidence="13 14">
    <name type="scientific">Auraticoccus monumenti</name>
    <dbReference type="NCBI Taxonomy" id="675864"/>
    <lineage>
        <taxon>Bacteria</taxon>
        <taxon>Bacillati</taxon>
        <taxon>Actinomycetota</taxon>
        <taxon>Actinomycetes</taxon>
        <taxon>Propionibacteriales</taxon>
        <taxon>Propionibacteriaceae</taxon>
        <taxon>Auraticoccus</taxon>
    </lineage>
</organism>
<dbReference type="InterPro" id="IPR011650">
    <property type="entry name" value="Peptidase_M20_dimer"/>
</dbReference>
<accession>A0A1G7EZZ5</accession>
<evidence type="ECO:0000256" key="9">
    <source>
        <dbReference type="ARBA" id="ARBA00022833"/>
    </source>
</evidence>
<proteinExistence type="inferred from homology"/>
<evidence type="ECO:0000256" key="6">
    <source>
        <dbReference type="ARBA" id="ARBA00016853"/>
    </source>
</evidence>
<evidence type="ECO:0000256" key="8">
    <source>
        <dbReference type="ARBA" id="ARBA00022801"/>
    </source>
</evidence>
<comment type="pathway">
    <text evidence="3">Amino-acid biosynthesis; L-lysine biosynthesis via DAP pathway; LL-2,6-diaminopimelate from (S)-tetrahydrodipicolinate (succinylase route): step 3/3.</text>
</comment>
<dbReference type="STRING" id="675864.SAMN04489747_4091"/>
<dbReference type="Pfam" id="PF01546">
    <property type="entry name" value="Peptidase_M20"/>
    <property type="match status" value="1"/>
</dbReference>
<evidence type="ECO:0000256" key="7">
    <source>
        <dbReference type="ARBA" id="ARBA00022723"/>
    </source>
</evidence>
<dbReference type="PROSITE" id="PS00759">
    <property type="entry name" value="ARGE_DAPE_CPG2_2"/>
    <property type="match status" value="1"/>
</dbReference>
<evidence type="ECO:0000256" key="3">
    <source>
        <dbReference type="ARBA" id="ARBA00005130"/>
    </source>
</evidence>
<dbReference type="InterPro" id="IPR036264">
    <property type="entry name" value="Bact_exopeptidase_dim_dom"/>
</dbReference>
<evidence type="ECO:0000259" key="12">
    <source>
        <dbReference type="Pfam" id="PF07687"/>
    </source>
</evidence>
<dbReference type="EC" id="3.5.1.18" evidence="5"/>
<dbReference type="SUPFAM" id="SSF55031">
    <property type="entry name" value="Bacterial exopeptidase dimerisation domain"/>
    <property type="match status" value="1"/>
</dbReference>
<dbReference type="Proteomes" id="UP000198546">
    <property type="component" value="Chromosome i"/>
</dbReference>
<dbReference type="GO" id="GO:0009089">
    <property type="term" value="P:lysine biosynthetic process via diaminopimelate"/>
    <property type="evidence" value="ECO:0007669"/>
    <property type="project" value="UniProtKB-UniPathway"/>
</dbReference>
<keyword evidence="9" id="KW-0862">Zinc</keyword>
<dbReference type="EMBL" id="LT629688">
    <property type="protein sequence ID" value="SDE68875.1"/>
    <property type="molecule type" value="Genomic_DNA"/>
</dbReference>
<keyword evidence="10" id="KW-0170">Cobalt</keyword>
<dbReference type="Gene3D" id="3.40.630.10">
    <property type="entry name" value="Zn peptidases"/>
    <property type="match status" value="1"/>
</dbReference>
<dbReference type="Gene3D" id="3.30.70.360">
    <property type="match status" value="1"/>
</dbReference>
<sequence>MTDQNTRDVPRTDSPLTVPPLGAADLDVVALTSSLVAVDSTNPGGDEAGALAVLADLFASRGLAPEIDRYRDGHANLVVRVPFGPGPTLMLNSHIDVVPAGDGWRHAPFTPVVADGRLHGRGSADAKGSLAAMAVALLGLVDSAAPLAGTVVFTAVGDEEGGSTGARHLISSLRPDACVVGEPTGLQLLSAHKGSVRPVIEVRGVPAHAATPHLGANAIEGAAELVVELRRLAAGLLERDHALTGGPTMTTVLVSGGEAPNAVPERCRLTLDRRLVPGEDDGGALAEVQVVLDRFNAAHGRLSATIVECAPSTGGPSETPRTDPFVAAAVAGMAAAGERTDLGGLVVNCDMTTFRSAGVPTVIVGPGTLEVMHAIDEHVPVEQLYRAVVVHRAIIESYLGGAR</sequence>
<dbReference type="PANTHER" id="PTHR43808">
    <property type="entry name" value="ACETYLORNITHINE DEACETYLASE"/>
    <property type="match status" value="1"/>
</dbReference>
<reference evidence="13 14" key="1">
    <citation type="submission" date="2016-10" db="EMBL/GenBank/DDBJ databases">
        <authorList>
            <person name="de Groot N.N."/>
        </authorList>
    </citation>
    <scope>NUCLEOTIDE SEQUENCE [LARGE SCALE GENOMIC DNA]</scope>
    <source>
        <strain evidence="13 14">MON 2.2</strain>
    </source>
</reference>
<dbReference type="InterPro" id="IPR002933">
    <property type="entry name" value="Peptidase_M20"/>
</dbReference>
<evidence type="ECO:0000313" key="13">
    <source>
        <dbReference type="EMBL" id="SDE68875.1"/>
    </source>
</evidence>
<keyword evidence="14" id="KW-1185">Reference proteome</keyword>
<evidence type="ECO:0000256" key="1">
    <source>
        <dbReference type="ARBA" id="ARBA00001941"/>
    </source>
</evidence>
<gene>
    <name evidence="13" type="ORF">SAMN04489747_4091</name>
</gene>
<evidence type="ECO:0000256" key="11">
    <source>
        <dbReference type="ARBA" id="ARBA00051301"/>
    </source>
</evidence>
<evidence type="ECO:0000256" key="4">
    <source>
        <dbReference type="ARBA" id="ARBA00006247"/>
    </source>
</evidence>
<comment type="similarity">
    <text evidence="4">Belongs to the peptidase M20A family.</text>
</comment>
<dbReference type="OrthoDB" id="7055905at2"/>
<comment type="catalytic activity">
    <reaction evidence="11">
        <text>N-succinyl-(2S,6S)-2,6-diaminopimelate + H2O = (2S,6S)-2,6-diaminopimelate + succinate</text>
        <dbReference type="Rhea" id="RHEA:22608"/>
        <dbReference type="ChEBI" id="CHEBI:15377"/>
        <dbReference type="ChEBI" id="CHEBI:30031"/>
        <dbReference type="ChEBI" id="CHEBI:57609"/>
        <dbReference type="ChEBI" id="CHEBI:58087"/>
        <dbReference type="EC" id="3.5.1.18"/>
    </reaction>
</comment>
<dbReference type="UniPathway" id="UPA00034">
    <property type="reaction ID" value="UER00021"/>
</dbReference>